<dbReference type="GO" id="GO:0010487">
    <property type="term" value="F:thermospermine synthase activity"/>
    <property type="evidence" value="ECO:0007669"/>
    <property type="project" value="TreeGrafter"/>
</dbReference>
<name>A0A7T3FXG3_9EURY</name>
<evidence type="ECO:0000256" key="2">
    <source>
        <dbReference type="ARBA" id="ARBA00022679"/>
    </source>
</evidence>
<dbReference type="InterPro" id="IPR030374">
    <property type="entry name" value="PABS"/>
</dbReference>
<dbReference type="InterPro" id="IPR029063">
    <property type="entry name" value="SAM-dependent_MTases_sf"/>
</dbReference>
<keyword evidence="6" id="KW-0812">Transmembrane</keyword>
<dbReference type="OrthoDB" id="10538at2157"/>
<feature type="region of interest" description="Disordered" evidence="5">
    <location>
        <begin position="515"/>
        <end position="537"/>
    </location>
</feature>
<dbReference type="CDD" id="cd02440">
    <property type="entry name" value="AdoMet_MTases"/>
    <property type="match status" value="1"/>
</dbReference>
<feature type="transmembrane region" description="Helical" evidence="6">
    <location>
        <begin position="207"/>
        <end position="228"/>
    </location>
</feature>
<dbReference type="Pfam" id="PF01564">
    <property type="entry name" value="Spermine_synth"/>
    <property type="match status" value="1"/>
</dbReference>
<evidence type="ECO:0000256" key="1">
    <source>
        <dbReference type="ARBA" id="ARBA00007867"/>
    </source>
</evidence>
<reference evidence="8 9" key="1">
    <citation type="submission" date="2020-12" db="EMBL/GenBank/DDBJ databases">
        <title>Halosimplex halophilum sp. nov. and Halosimplex salinum sp. nov., two new members of the genus Halosimplex.</title>
        <authorList>
            <person name="Cui H.L."/>
        </authorList>
    </citation>
    <scope>NUCLEOTIDE SEQUENCE [LARGE SCALE GENOMIC DNA]</scope>
    <source>
        <strain evidence="8 9">YGH94</strain>
    </source>
</reference>
<dbReference type="GO" id="GO:0006596">
    <property type="term" value="P:polyamine biosynthetic process"/>
    <property type="evidence" value="ECO:0007669"/>
    <property type="project" value="UniProtKB-UniRule"/>
</dbReference>
<keyword evidence="2 4" id="KW-0808">Transferase</keyword>
<dbReference type="PANTHER" id="PTHR43317:SF1">
    <property type="entry name" value="THERMOSPERMINE SYNTHASE ACAULIS5"/>
    <property type="match status" value="1"/>
</dbReference>
<organism evidence="8 9">
    <name type="scientific">Halosimplex litoreum</name>
    <dbReference type="NCBI Taxonomy" id="1198301"/>
    <lineage>
        <taxon>Archaea</taxon>
        <taxon>Methanobacteriati</taxon>
        <taxon>Methanobacteriota</taxon>
        <taxon>Stenosarchaea group</taxon>
        <taxon>Halobacteria</taxon>
        <taxon>Halobacteriales</taxon>
        <taxon>Haloarculaceae</taxon>
        <taxon>Halosimplex</taxon>
    </lineage>
</organism>
<dbReference type="EMBL" id="CP065856">
    <property type="protein sequence ID" value="QPV62508.1"/>
    <property type="molecule type" value="Genomic_DNA"/>
</dbReference>
<keyword evidence="6" id="KW-1133">Transmembrane helix</keyword>
<dbReference type="AlphaFoldDB" id="A0A7T3FXG3"/>
<keyword evidence="9" id="KW-1185">Reference proteome</keyword>
<keyword evidence="3 4" id="KW-0620">Polyamine biosynthesis</keyword>
<feature type="transmembrane region" description="Helical" evidence="6">
    <location>
        <begin position="45"/>
        <end position="63"/>
    </location>
</feature>
<feature type="transmembrane region" description="Helical" evidence="6">
    <location>
        <begin position="153"/>
        <end position="173"/>
    </location>
</feature>
<dbReference type="NCBIfam" id="NF037959">
    <property type="entry name" value="MFS_SpdSyn"/>
    <property type="match status" value="1"/>
</dbReference>
<comment type="similarity">
    <text evidence="1">Belongs to the spermidine/spermine synthase family.</text>
</comment>
<feature type="transmembrane region" description="Helical" evidence="6">
    <location>
        <begin position="83"/>
        <end position="101"/>
    </location>
</feature>
<dbReference type="KEGG" id="hlt:I7X12_17520"/>
<feature type="domain" description="PABS" evidence="7">
    <location>
        <begin position="212"/>
        <end position="454"/>
    </location>
</feature>
<dbReference type="GeneID" id="60590331"/>
<dbReference type="Proteomes" id="UP000595001">
    <property type="component" value="Chromosome"/>
</dbReference>
<dbReference type="SUPFAM" id="SSF53335">
    <property type="entry name" value="S-adenosyl-L-methionine-dependent methyltransferases"/>
    <property type="match status" value="1"/>
</dbReference>
<dbReference type="PANTHER" id="PTHR43317">
    <property type="entry name" value="THERMOSPERMINE SYNTHASE ACAULIS5"/>
    <property type="match status" value="1"/>
</dbReference>
<evidence type="ECO:0000313" key="8">
    <source>
        <dbReference type="EMBL" id="QPV62508.1"/>
    </source>
</evidence>
<dbReference type="PROSITE" id="PS51006">
    <property type="entry name" value="PABS_2"/>
    <property type="match status" value="1"/>
</dbReference>
<feature type="active site" description="Proton acceptor" evidence="4">
    <location>
        <position position="367"/>
    </location>
</feature>
<protein>
    <submittedName>
        <fullName evidence="8">Fused MFS/spermidine synthase</fullName>
    </submittedName>
</protein>
<dbReference type="RefSeq" id="WP_198061311.1">
    <property type="nucleotide sequence ID" value="NZ_CP065856.1"/>
</dbReference>
<sequence length="537" mass="57700">MGSTRSLESLRLSKPETAVFVSGVASMGLEILAGRMIAPQFGSSIYTWGTIIGVFLAALSYGYHRGGKQAAERATNGRMASVFLLTAAYVAVLVFAGDLLLRAAAGFPLPSRVASLPAVTILFGPPTYMLGYISPYAAELSAKEGVGEASGHVYMLGTVGSIVGAFATTYFLIPSLGIDAIALVFGGLSILAALAVSRPVGRRRATLTGFVALLLVASAATGAAGYTVQGEVVHQTQTPYQELQVVDLGDTRTLYLGGQPHSAMDLSNPNRHVFEYTRYFHLPFLFADDPDEIDRVLFVGGGGFTGPKRFANDYDVTVDVAEIDPDVIAAAEEYFGVRESERLNVYNRGGRQFLRETNRTYDLVVLDAYQKDKVPFELTTREFVGLASDRLDDDGILFANVISAASGPASEFYRAQYATVDRVFPQTYSFPTGGAGIVQNIEIVATKSDARISEAQLRDRNDRRDIGIDLSDAIEDYADPPRTDDVPVLRDDRAPVDSLLDSMVGYRYVVQESNASDGVGSARPPRIAGPNAAFAAR</sequence>
<evidence type="ECO:0000256" key="4">
    <source>
        <dbReference type="PROSITE-ProRule" id="PRU00354"/>
    </source>
</evidence>
<proteinExistence type="inferred from homology"/>
<feature type="transmembrane region" description="Helical" evidence="6">
    <location>
        <begin position="113"/>
        <end position="133"/>
    </location>
</feature>
<feature type="transmembrane region" description="Helical" evidence="6">
    <location>
        <begin position="180"/>
        <end position="201"/>
    </location>
</feature>
<evidence type="ECO:0000259" key="7">
    <source>
        <dbReference type="PROSITE" id="PS51006"/>
    </source>
</evidence>
<evidence type="ECO:0000256" key="3">
    <source>
        <dbReference type="ARBA" id="ARBA00023115"/>
    </source>
</evidence>
<evidence type="ECO:0000313" key="9">
    <source>
        <dbReference type="Proteomes" id="UP000595001"/>
    </source>
</evidence>
<accession>A0A7T3FXG3</accession>
<dbReference type="Gene3D" id="3.40.50.150">
    <property type="entry name" value="Vaccinia Virus protein VP39"/>
    <property type="match status" value="1"/>
</dbReference>
<keyword evidence="6" id="KW-0472">Membrane</keyword>
<evidence type="ECO:0000256" key="5">
    <source>
        <dbReference type="SAM" id="MobiDB-lite"/>
    </source>
</evidence>
<evidence type="ECO:0000256" key="6">
    <source>
        <dbReference type="SAM" id="Phobius"/>
    </source>
</evidence>
<gene>
    <name evidence="8" type="ORF">I7X12_17520</name>
</gene>